<reference evidence="1" key="1">
    <citation type="journal article" date="2021" name="Genome Biol. Evol.">
        <title>The assembled and annotated genome of the fairy-ring fungus Marasmius oreades.</title>
        <authorList>
            <person name="Hiltunen M."/>
            <person name="Ament-Velasquez S.L."/>
            <person name="Johannesson H."/>
        </authorList>
    </citation>
    <scope>NUCLEOTIDE SEQUENCE</scope>
    <source>
        <strain evidence="1">03SP1</strain>
    </source>
</reference>
<evidence type="ECO:0000313" key="2">
    <source>
        <dbReference type="Proteomes" id="UP001049176"/>
    </source>
</evidence>
<evidence type="ECO:0000313" key="1">
    <source>
        <dbReference type="EMBL" id="KAG7087154.1"/>
    </source>
</evidence>
<sequence>MLQFFLLHRHLSHGILCTPALQNGFNQSLSLTCGSALVFAGLEKNRRDISGIAFYAPASRRYLTPLSPPPFEQFNYTVVDHIDHNMSPTHRPGMEIICLRKMQLK</sequence>
<dbReference type="AlphaFoldDB" id="A0A9P7UPK5"/>
<comment type="caution">
    <text evidence="1">The sequence shown here is derived from an EMBL/GenBank/DDBJ whole genome shotgun (WGS) entry which is preliminary data.</text>
</comment>
<proteinExistence type="predicted"/>
<organism evidence="1 2">
    <name type="scientific">Marasmius oreades</name>
    <name type="common">fairy-ring Marasmius</name>
    <dbReference type="NCBI Taxonomy" id="181124"/>
    <lineage>
        <taxon>Eukaryota</taxon>
        <taxon>Fungi</taxon>
        <taxon>Dikarya</taxon>
        <taxon>Basidiomycota</taxon>
        <taxon>Agaricomycotina</taxon>
        <taxon>Agaricomycetes</taxon>
        <taxon>Agaricomycetidae</taxon>
        <taxon>Agaricales</taxon>
        <taxon>Marasmiineae</taxon>
        <taxon>Marasmiaceae</taxon>
        <taxon>Marasmius</taxon>
    </lineage>
</organism>
<name>A0A9P7UPK5_9AGAR</name>
<gene>
    <name evidence="1" type="ORF">E1B28_013134</name>
</gene>
<dbReference type="KEGG" id="more:E1B28_013134"/>
<protein>
    <submittedName>
        <fullName evidence="1">Uncharacterized protein</fullName>
    </submittedName>
</protein>
<keyword evidence="2" id="KW-1185">Reference proteome</keyword>
<dbReference type="EMBL" id="CM032189">
    <property type="protein sequence ID" value="KAG7087154.1"/>
    <property type="molecule type" value="Genomic_DNA"/>
</dbReference>
<accession>A0A9P7UPK5</accession>
<dbReference type="GeneID" id="66082209"/>
<dbReference type="RefSeq" id="XP_043003625.1">
    <property type="nucleotide sequence ID" value="XM_043158281.1"/>
</dbReference>
<dbReference type="Proteomes" id="UP001049176">
    <property type="component" value="Chromosome 9"/>
</dbReference>